<dbReference type="RefSeq" id="WP_155701486.1">
    <property type="nucleotide sequence ID" value="NZ_CP034235.1"/>
</dbReference>
<protein>
    <submittedName>
        <fullName evidence="1">Uncharacterized protein</fullName>
    </submittedName>
</protein>
<dbReference type="Pfam" id="PF22523">
    <property type="entry name" value="DUF6999"/>
    <property type="match status" value="1"/>
</dbReference>
<dbReference type="OrthoDB" id="569698at2"/>
<organism evidence="1 2">
    <name type="scientific">Paenibacillus psychroresistens</name>
    <dbReference type="NCBI Taxonomy" id="1778678"/>
    <lineage>
        <taxon>Bacteria</taxon>
        <taxon>Bacillati</taxon>
        <taxon>Bacillota</taxon>
        <taxon>Bacilli</taxon>
        <taxon>Bacillales</taxon>
        <taxon>Paenibacillaceae</taxon>
        <taxon>Paenibacillus</taxon>
    </lineage>
</organism>
<dbReference type="AlphaFoldDB" id="A0A6B8RJL2"/>
<evidence type="ECO:0000313" key="1">
    <source>
        <dbReference type="EMBL" id="QGQ96450.1"/>
    </source>
</evidence>
<proteinExistence type="predicted"/>
<dbReference type="EMBL" id="CP034235">
    <property type="protein sequence ID" value="QGQ96450.1"/>
    <property type="molecule type" value="Genomic_DNA"/>
</dbReference>
<evidence type="ECO:0000313" key="2">
    <source>
        <dbReference type="Proteomes" id="UP000426246"/>
    </source>
</evidence>
<accession>A0A6B8RJL2</accession>
<dbReference type="InterPro" id="IPR054268">
    <property type="entry name" value="DUF6999"/>
</dbReference>
<dbReference type="KEGG" id="ppsc:EHS13_16945"/>
<name>A0A6B8RJL2_9BACL</name>
<gene>
    <name evidence="1" type="ORF">EHS13_16945</name>
</gene>
<reference evidence="2" key="1">
    <citation type="submission" date="2018-11" db="EMBL/GenBank/DDBJ databases">
        <title>Complete genome sequence of Paenibacillus sp. ML311-T8.</title>
        <authorList>
            <person name="Nam Y.-D."/>
            <person name="Kang J."/>
            <person name="Chung W.-H."/>
            <person name="Park Y.S."/>
        </authorList>
    </citation>
    <scope>NUCLEOTIDE SEQUENCE [LARGE SCALE GENOMIC DNA]</scope>
    <source>
        <strain evidence="2">ML311-T8</strain>
    </source>
</reference>
<sequence length="297" mass="34138">MEKTFYDEMELDPNDPNPWQALYLDKSIPFNNRAKMLFLQDAQSKSRQFLLPVIRPFARLCIVLFQLIKLVIPKKFTSPRLLHQILYWGMKTFVSPQANEMILRHFNIGSEILAFIKSNTSVDIEMNPLKPKNLLAVKDNLFLIHDLNLYNFIIRLNKELKEKNIRLQPPEKLNLDNISDDSLGIEPMPNRWTNFLDLTTAIEIFTPVYQLLLTDSDFWRASNSLQLDETIGIYAATILNSPQHLALLNNKHPLVPLSTISAGYRLILHGLSSEELHALLNRKKHAMASGGNDHNGI</sequence>
<dbReference type="Proteomes" id="UP000426246">
    <property type="component" value="Chromosome"/>
</dbReference>
<keyword evidence="2" id="KW-1185">Reference proteome</keyword>